<dbReference type="KEGG" id="abri:DFR85_01645"/>
<dbReference type="SMART" id="SM01008">
    <property type="entry name" value="Ald_Xan_dh_C"/>
    <property type="match status" value="1"/>
</dbReference>
<dbReference type="Gene3D" id="3.30.365.10">
    <property type="entry name" value="Aldehyde oxidase/xanthine dehydrogenase, molybdopterin binding domain"/>
    <property type="match status" value="4"/>
</dbReference>
<dbReference type="SUPFAM" id="SSF56003">
    <property type="entry name" value="Molybdenum cofactor-binding domain"/>
    <property type="match status" value="1"/>
</dbReference>
<dbReference type="Pfam" id="PF20256">
    <property type="entry name" value="MoCoBD_2"/>
    <property type="match status" value="1"/>
</dbReference>
<gene>
    <name evidence="4" type="ORF">DFR85_01645</name>
</gene>
<name>A0A2U9IBW9_9CREN</name>
<dbReference type="InterPro" id="IPR037165">
    <property type="entry name" value="AldOxase/xan_DH_Mopterin-bd_sf"/>
</dbReference>
<dbReference type="InterPro" id="IPR016208">
    <property type="entry name" value="Ald_Oxase/xanthine_DH-like"/>
</dbReference>
<dbReference type="SUPFAM" id="SSF54665">
    <property type="entry name" value="CO dehydrogenase molybdoprotein N-domain-like"/>
    <property type="match status" value="1"/>
</dbReference>
<dbReference type="InterPro" id="IPR036856">
    <property type="entry name" value="Ald_Oxase/Xan_DH_a/b_sf"/>
</dbReference>
<dbReference type="PANTHER" id="PTHR11908">
    <property type="entry name" value="XANTHINE DEHYDROGENASE"/>
    <property type="match status" value="1"/>
</dbReference>
<dbReference type="Proteomes" id="UP000248044">
    <property type="component" value="Chromosome"/>
</dbReference>
<dbReference type="OrthoDB" id="57164at2157"/>
<accession>A0A2U9IBW9</accession>
<dbReference type="InterPro" id="IPR008274">
    <property type="entry name" value="AldOxase/xan_DH_MoCoBD1"/>
</dbReference>
<evidence type="ECO:0000259" key="3">
    <source>
        <dbReference type="SMART" id="SM01008"/>
    </source>
</evidence>
<dbReference type="GeneID" id="36830819"/>
<feature type="domain" description="Aldehyde oxidase/xanthine dehydrogenase a/b hammerhead" evidence="3">
    <location>
        <begin position="21"/>
        <end position="122"/>
    </location>
</feature>
<dbReference type="EMBL" id="CP029289">
    <property type="protein sequence ID" value="AWR93507.1"/>
    <property type="molecule type" value="Genomic_DNA"/>
</dbReference>
<dbReference type="GO" id="GO:0016491">
    <property type="term" value="F:oxidoreductase activity"/>
    <property type="evidence" value="ECO:0007669"/>
    <property type="project" value="UniProtKB-KW"/>
</dbReference>
<keyword evidence="2" id="KW-0560">Oxidoreductase</keyword>
<protein>
    <submittedName>
        <fullName evidence="4">Aldehyde oxidase</fullName>
    </submittedName>
</protein>
<evidence type="ECO:0000313" key="4">
    <source>
        <dbReference type="EMBL" id="AWR93507.1"/>
    </source>
</evidence>
<evidence type="ECO:0000313" key="5">
    <source>
        <dbReference type="Proteomes" id="UP000248044"/>
    </source>
</evidence>
<evidence type="ECO:0000256" key="1">
    <source>
        <dbReference type="ARBA" id="ARBA00022505"/>
    </source>
</evidence>
<dbReference type="InterPro" id="IPR046867">
    <property type="entry name" value="AldOxase/xan_DH_MoCoBD2"/>
</dbReference>
<dbReference type="PANTHER" id="PTHR11908:SF132">
    <property type="entry name" value="ALDEHYDE OXIDASE 1-RELATED"/>
    <property type="match status" value="1"/>
</dbReference>
<evidence type="ECO:0000256" key="2">
    <source>
        <dbReference type="ARBA" id="ARBA00023002"/>
    </source>
</evidence>
<dbReference type="Pfam" id="PF01315">
    <property type="entry name" value="Ald_Xan_dh_C"/>
    <property type="match status" value="1"/>
</dbReference>
<organism evidence="4 5">
    <name type="scientific">Acidianus brierleyi</name>
    <dbReference type="NCBI Taxonomy" id="41673"/>
    <lineage>
        <taxon>Archaea</taxon>
        <taxon>Thermoproteota</taxon>
        <taxon>Thermoprotei</taxon>
        <taxon>Sulfolobales</taxon>
        <taxon>Sulfolobaceae</taxon>
        <taxon>Acidianus</taxon>
    </lineage>
</organism>
<reference evidence="4 5" key="1">
    <citation type="submission" date="2018-05" db="EMBL/GenBank/DDBJ databases">
        <title>Complete Genome Sequences of Extremely Thermoacidophilic, Metal-Mobilizing Type-Strain Members of the Archaeal Family Sulfolobaceae: Acidianus brierleyi DSM-1651T, Acidianus sulfidivorans DSM-18786T, Metallosphaera hakonensis DSM-7519T, and Metallosphaera prunae DSM-10039T.</title>
        <authorList>
            <person name="Counts J.A."/>
            <person name="Kelly R.M."/>
        </authorList>
    </citation>
    <scope>NUCLEOTIDE SEQUENCE [LARGE SCALE GENOMIC DNA]</scope>
    <source>
        <strain evidence="4 5">DSM 1651</strain>
    </source>
</reference>
<dbReference type="GO" id="GO:0005506">
    <property type="term" value="F:iron ion binding"/>
    <property type="evidence" value="ECO:0007669"/>
    <property type="project" value="InterPro"/>
</dbReference>
<dbReference type="InterPro" id="IPR053554">
    <property type="entry name" value="Glyceraldehyde_dh-related"/>
</dbReference>
<dbReference type="AlphaFoldDB" id="A0A2U9IBW9"/>
<sequence length="733" mass="81063">MSQYRYIGQRIKRKEDPKLITGEGRYIDDIEYPGTLYLAIVRSPIAHGILKRVDYSDATKLNGIVGVISGLNLKVENRPTNFPMATNELLYVGQPIVAIVGTDRYVVQDAVELVQIDYEPLSSVIDPEIALKDDVKAVEGRSNIAYRKTYSAGNPEKALEESDIKIEEKFVLNRVYPAAMEPRGLLSIYQQGFLTIYASTQSPHYMRRYLLESLGNMIKDIRVIQADVGGAFGSKLFPYPEDYITAYASIIFEKPIKWIATRSEDIRQTYHGRGQIHKIKVGAKKDGTLQGIIDNVIIDLGAASHGYYLADISSTMLPGPYVIPNIKAEVYGVYTNKTPLDQYRGAGRPEATFVIERIMDILADELKIDEIEIRRKNIIKTTPYVNPFGIKYDNGDYTYLLNKAEKIYRELENKAEEEKKKGRRVGVGFSFYLEENNFGPWESASVRVRGDGKVTVIIGAAPHGQGTATGIAQIVAEELGIDLDNVEIIWGDTNAIGEGFGTYGSRSLTLAGNAALLAARKVKDKAIRLASQFMKSDIQELKYDNGKVINPKTGEFMTLKEISEKGMATLGGVWQYKEEPGLEATAYFGLDNLTFPYGSHIAMVEIEDTGNVKVLEYHAIDDIGLVVNPMLAEGQVMGGVIQGFGESTLEKITYDNEGNLLTGSFGDYMIPTAVESFNISWEYIEKGMSEAPLPSKGIGEGAAIGTLPAIARAIEKAIGKKVTELPVITDLYF</sequence>
<proteinExistence type="predicted"/>
<keyword evidence="5" id="KW-1185">Reference proteome</keyword>
<dbReference type="Pfam" id="PF02738">
    <property type="entry name" value="MoCoBD_1"/>
    <property type="match status" value="1"/>
</dbReference>
<dbReference type="RefSeq" id="WP_110269391.1">
    <property type="nucleotide sequence ID" value="NZ_CP029289.2"/>
</dbReference>
<dbReference type="NCBIfam" id="NF041018">
    <property type="entry name" value="glyceraldDH_alpha"/>
    <property type="match status" value="1"/>
</dbReference>
<keyword evidence="1" id="KW-0500">Molybdenum</keyword>
<dbReference type="InterPro" id="IPR000674">
    <property type="entry name" value="Ald_Oxase/Xan_DH_a/b"/>
</dbReference>
<dbReference type="Gene3D" id="3.90.1170.50">
    <property type="entry name" value="Aldehyde oxidase/xanthine dehydrogenase, a/b hammerhead"/>
    <property type="match status" value="1"/>
</dbReference>